<dbReference type="AlphaFoldDB" id="A0A6A7AR09"/>
<evidence type="ECO:0000256" key="6">
    <source>
        <dbReference type="PROSITE-ProRule" id="PRU00089"/>
    </source>
</evidence>
<feature type="compositionally biased region" description="Polar residues" evidence="7">
    <location>
        <begin position="360"/>
        <end position="380"/>
    </location>
</feature>
<proteinExistence type="predicted"/>
<evidence type="ECO:0000256" key="5">
    <source>
        <dbReference type="ARBA" id="ARBA00023242"/>
    </source>
</evidence>
<dbReference type="EMBL" id="MU006369">
    <property type="protein sequence ID" value="KAF2844628.1"/>
    <property type="molecule type" value="Genomic_DNA"/>
</dbReference>
<evidence type="ECO:0000256" key="3">
    <source>
        <dbReference type="ARBA" id="ARBA00023125"/>
    </source>
</evidence>
<dbReference type="PANTHER" id="PTHR45881">
    <property type="entry name" value="CHECKPOINT SUPPRESSOR 1-LIKE, ISOFORM A-RELATED"/>
    <property type="match status" value="1"/>
</dbReference>
<dbReference type="CDD" id="cd00059">
    <property type="entry name" value="FH_FOX"/>
    <property type="match status" value="1"/>
</dbReference>
<evidence type="ECO:0000256" key="2">
    <source>
        <dbReference type="ARBA" id="ARBA00023015"/>
    </source>
</evidence>
<dbReference type="PROSITE" id="PS00658">
    <property type="entry name" value="FORK_HEAD_2"/>
    <property type="match status" value="1"/>
</dbReference>
<dbReference type="SMART" id="SM00339">
    <property type="entry name" value="FH"/>
    <property type="match status" value="1"/>
</dbReference>
<keyword evidence="3 6" id="KW-0238">DNA-binding</keyword>
<dbReference type="InterPro" id="IPR030456">
    <property type="entry name" value="TF_fork_head_CS_2"/>
</dbReference>
<evidence type="ECO:0000256" key="4">
    <source>
        <dbReference type="ARBA" id="ARBA00023163"/>
    </source>
</evidence>
<keyword evidence="2" id="KW-0805">Transcription regulation</keyword>
<name>A0A6A7AR09_9PLEO</name>
<evidence type="ECO:0000313" key="10">
    <source>
        <dbReference type="Proteomes" id="UP000799423"/>
    </source>
</evidence>
<keyword evidence="4" id="KW-0804">Transcription</keyword>
<dbReference type="Pfam" id="PF00250">
    <property type="entry name" value="Forkhead"/>
    <property type="match status" value="1"/>
</dbReference>
<feature type="compositionally biased region" description="Basic residues" evidence="7">
    <location>
        <begin position="250"/>
        <end position="259"/>
    </location>
</feature>
<dbReference type="Gene3D" id="1.10.10.10">
    <property type="entry name" value="Winged helix-like DNA-binding domain superfamily/Winged helix DNA-binding domain"/>
    <property type="match status" value="1"/>
</dbReference>
<dbReference type="SUPFAM" id="SSF46785">
    <property type="entry name" value="Winged helix' DNA-binding domain"/>
    <property type="match status" value="1"/>
</dbReference>
<dbReference type="PROSITE" id="PS50039">
    <property type="entry name" value="FORK_HEAD_3"/>
    <property type="match status" value="1"/>
</dbReference>
<evidence type="ECO:0000256" key="7">
    <source>
        <dbReference type="SAM" id="MobiDB-lite"/>
    </source>
</evidence>
<feature type="region of interest" description="Disordered" evidence="7">
    <location>
        <begin position="397"/>
        <end position="429"/>
    </location>
</feature>
<evidence type="ECO:0000259" key="8">
    <source>
        <dbReference type="PROSITE" id="PS50039"/>
    </source>
</evidence>
<feature type="region of interest" description="Disordered" evidence="7">
    <location>
        <begin position="354"/>
        <end position="380"/>
    </location>
</feature>
<accession>A0A6A7AR09</accession>
<dbReference type="GO" id="GO:0000981">
    <property type="term" value="F:DNA-binding transcription factor activity, RNA polymerase II-specific"/>
    <property type="evidence" value="ECO:0007669"/>
    <property type="project" value="TreeGrafter"/>
</dbReference>
<dbReference type="PANTHER" id="PTHR45881:SF5">
    <property type="entry name" value="FORK-HEAD DOMAIN-CONTAINING PROTEIN"/>
    <property type="match status" value="1"/>
</dbReference>
<sequence>MSYNDNYNLSYSTQYPESSCPRSYNGIDVTGLPANGSSSQAYPPEAYQIDPPKHLENMDLSDQEGNGRLMEMSNDYEQHPCNSHIKIEDNTGYQSPYSTMTRASTPQDCGSPFLQGGDTGSDVTIDKEQPYAQLIYQALLHAEGHTMILRDIYDWFKKYTDKAAASETKGWQNSIRHNLSMNGAFEKVDQPGEESRKGFMWRLSASALREGVKSTTRYRSKAPNKRNHRSHFPQPQRQASGSKGGQAARRSVRMRRSNRMHMQQEYRSDPYANRSVPAAFDPMAQFGGVGGGTRRYPGENMNYNSAGTEDMDFGYHNHATTMHKDTTMSDFSSPLPTCPSIDIFAASRPYTGALMPQHLPTHTSHPLSNSQHASQPTSQPLSELNIMHAAPDYLFDHSPTDSLFTDSPSPGSMDEPLTPEGSDGSAGVWSEDLGLGLAEWEGLTGYTG</sequence>
<dbReference type="InterPro" id="IPR001766">
    <property type="entry name" value="Fork_head_dom"/>
</dbReference>
<feature type="region of interest" description="Disordered" evidence="7">
    <location>
        <begin position="212"/>
        <end position="263"/>
    </location>
</feature>
<keyword evidence="5 6" id="KW-0539">Nucleus</keyword>
<organism evidence="9 10">
    <name type="scientific">Plenodomus tracheiphilus IPT5</name>
    <dbReference type="NCBI Taxonomy" id="1408161"/>
    <lineage>
        <taxon>Eukaryota</taxon>
        <taxon>Fungi</taxon>
        <taxon>Dikarya</taxon>
        <taxon>Ascomycota</taxon>
        <taxon>Pezizomycotina</taxon>
        <taxon>Dothideomycetes</taxon>
        <taxon>Pleosporomycetidae</taxon>
        <taxon>Pleosporales</taxon>
        <taxon>Pleosporineae</taxon>
        <taxon>Leptosphaeriaceae</taxon>
        <taxon>Plenodomus</taxon>
    </lineage>
</organism>
<dbReference type="Proteomes" id="UP000799423">
    <property type="component" value="Unassembled WGS sequence"/>
</dbReference>
<dbReference type="GO" id="GO:0000978">
    <property type="term" value="F:RNA polymerase II cis-regulatory region sequence-specific DNA binding"/>
    <property type="evidence" value="ECO:0007669"/>
    <property type="project" value="TreeGrafter"/>
</dbReference>
<dbReference type="InterPro" id="IPR036388">
    <property type="entry name" value="WH-like_DNA-bd_sf"/>
</dbReference>
<dbReference type="OrthoDB" id="5954824at2759"/>
<feature type="compositionally biased region" description="Basic residues" evidence="7">
    <location>
        <begin position="216"/>
        <end position="231"/>
    </location>
</feature>
<dbReference type="GO" id="GO:0005634">
    <property type="term" value="C:nucleus"/>
    <property type="evidence" value="ECO:0007669"/>
    <property type="project" value="UniProtKB-SubCell"/>
</dbReference>
<dbReference type="InterPro" id="IPR036390">
    <property type="entry name" value="WH_DNA-bd_sf"/>
</dbReference>
<reference evidence="9" key="1">
    <citation type="submission" date="2020-01" db="EMBL/GenBank/DDBJ databases">
        <authorList>
            <consortium name="DOE Joint Genome Institute"/>
            <person name="Haridas S."/>
            <person name="Albert R."/>
            <person name="Binder M."/>
            <person name="Bloem J."/>
            <person name="Labutti K."/>
            <person name="Salamov A."/>
            <person name="Andreopoulos B."/>
            <person name="Baker S.E."/>
            <person name="Barry K."/>
            <person name="Bills G."/>
            <person name="Bluhm B.H."/>
            <person name="Cannon C."/>
            <person name="Castanera R."/>
            <person name="Culley D.E."/>
            <person name="Daum C."/>
            <person name="Ezra D."/>
            <person name="Gonzalez J.B."/>
            <person name="Henrissat B."/>
            <person name="Kuo A."/>
            <person name="Liang C."/>
            <person name="Lipzen A."/>
            <person name="Lutzoni F."/>
            <person name="Magnuson J."/>
            <person name="Mondo S."/>
            <person name="Nolan M."/>
            <person name="Ohm R."/>
            <person name="Pangilinan J."/>
            <person name="Park H.-J."/>
            <person name="Ramirez L."/>
            <person name="Alfaro M."/>
            <person name="Sun H."/>
            <person name="Tritt A."/>
            <person name="Yoshinaga Y."/>
            <person name="Zwiers L.-H."/>
            <person name="Turgeon B.G."/>
            <person name="Goodwin S.B."/>
            <person name="Spatafora J.W."/>
            <person name="Crous P.W."/>
            <person name="Grigoriev I.V."/>
        </authorList>
    </citation>
    <scope>NUCLEOTIDE SEQUENCE</scope>
    <source>
        <strain evidence="9">IPT5</strain>
    </source>
</reference>
<feature type="domain" description="Fork-head" evidence="8">
    <location>
        <begin position="126"/>
        <end position="222"/>
    </location>
</feature>
<feature type="DNA-binding region" description="Fork-head" evidence="6">
    <location>
        <begin position="126"/>
        <end position="222"/>
    </location>
</feature>
<gene>
    <name evidence="9" type="ORF">T440DRAFT_523327</name>
</gene>
<protein>
    <recommendedName>
        <fullName evidence="8">Fork-head domain-containing protein</fullName>
    </recommendedName>
</protein>
<keyword evidence="10" id="KW-1185">Reference proteome</keyword>
<comment type="subcellular location">
    <subcellularLocation>
        <location evidence="1 6">Nucleus</location>
    </subcellularLocation>
</comment>
<evidence type="ECO:0000313" key="9">
    <source>
        <dbReference type="EMBL" id="KAF2844628.1"/>
    </source>
</evidence>
<feature type="compositionally biased region" description="Polar residues" evidence="7">
    <location>
        <begin position="400"/>
        <end position="410"/>
    </location>
</feature>
<evidence type="ECO:0000256" key="1">
    <source>
        <dbReference type="ARBA" id="ARBA00004123"/>
    </source>
</evidence>